<dbReference type="STRING" id="313628.LNTAR_07669"/>
<feature type="signal peptide" evidence="5">
    <location>
        <begin position="1"/>
        <end position="27"/>
    </location>
</feature>
<keyword evidence="2" id="KW-0479">Metal-binding</keyword>
<dbReference type="PROSITE" id="PS00149">
    <property type="entry name" value="SULFATASE_2"/>
    <property type="match status" value="1"/>
</dbReference>
<keyword evidence="3" id="KW-0378">Hydrolase</keyword>
<dbReference type="Pfam" id="PF00884">
    <property type="entry name" value="Sulfatase"/>
    <property type="match status" value="1"/>
</dbReference>
<dbReference type="PANTHER" id="PTHR42693:SF53">
    <property type="entry name" value="ENDO-4-O-SULFATASE"/>
    <property type="match status" value="1"/>
</dbReference>
<protein>
    <submittedName>
        <fullName evidence="7">Arylsulfatase</fullName>
    </submittedName>
</protein>
<dbReference type="eggNOG" id="COG3119">
    <property type="taxonomic scope" value="Bacteria"/>
</dbReference>
<comment type="caution">
    <text evidence="7">The sequence shown here is derived from an EMBL/GenBank/DDBJ whole genome shotgun (WGS) entry which is preliminary data.</text>
</comment>
<evidence type="ECO:0000313" key="8">
    <source>
        <dbReference type="Proteomes" id="UP000004947"/>
    </source>
</evidence>
<keyword evidence="5" id="KW-0732">Signal</keyword>
<dbReference type="Gene3D" id="3.30.1120.10">
    <property type="match status" value="1"/>
</dbReference>
<dbReference type="InterPro" id="IPR000917">
    <property type="entry name" value="Sulfatase_N"/>
</dbReference>
<dbReference type="Gene3D" id="3.40.720.10">
    <property type="entry name" value="Alkaline Phosphatase, subunit A"/>
    <property type="match status" value="1"/>
</dbReference>
<dbReference type="EMBL" id="ABCK01000022">
    <property type="protein sequence ID" value="EDM25903.1"/>
    <property type="molecule type" value="Genomic_DNA"/>
</dbReference>
<evidence type="ECO:0000256" key="3">
    <source>
        <dbReference type="ARBA" id="ARBA00022801"/>
    </source>
</evidence>
<dbReference type="CDD" id="cd16025">
    <property type="entry name" value="PAS_like"/>
    <property type="match status" value="1"/>
</dbReference>
<dbReference type="GO" id="GO:0004065">
    <property type="term" value="F:arylsulfatase activity"/>
    <property type="evidence" value="ECO:0007669"/>
    <property type="project" value="TreeGrafter"/>
</dbReference>
<dbReference type="AlphaFoldDB" id="A6DR15"/>
<sequence>MKKLKCIIKYSVLAAMLATLFCSTLTAADPSSPMSYDVASRPNIIVILADDMGYSDLGCYGGEIQTPNIDALAREGVRFTGFKNTARCTPSRASLLTGRYSHSVGVGAMQQDQHLPGYRGQLSADAPTIAEILKPHGYATGVVGKWHQAVTGKSKQKPLFPLDRGFDFFYGTWWGAKDYFSPKFMMKNSEHIPDSTTYPADFYLTHALSDSAIEFVDAQVGQQNPFFLYLAHYAPHAPIQAPADRIQKCIDRYKAGFVKLQQERFERQQELGVAPDNAATIDQSSKWNTLSEADKNEWVTTMATYGAMIEIMDEGIGQLIDVLKKNGQYDNTLILVLSDNGSTPNHKGTRNLANLCATLSNTPFSGVKAHALEGGISSPLIVSWPDKLKEYAGQIRNGRCHIIDILPTCLDAAGAKFPDAFKGIKPVQADGINLMAAVKGAELESRPFFWEHLQSRAVYRDAWKLVADKTLWKLYDLSKDPAEQCDLSSKHPERASALKALWTEWAEEYDVIPWPSARKKLPAKSQ</sequence>
<dbReference type="PANTHER" id="PTHR42693">
    <property type="entry name" value="ARYLSULFATASE FAMILY MEMBER"/>
    <property type="match status" value="1"/>
</dbReference>
<organism evidence="7 8">
    <name type="scientific">Lentisphaera araneosa HTCC2155</name>
    <dbReference type="NCBI Taxonomy" id="313628"/>
    <lineage>
        <taxon>Bacteria</taxon>
        <taxon>Pseudomonadati</taxon>
        <taxon>Lentisphaerota</taxon>
        <taxon>Lentisphaeria</taxon>
        <taxon>Lentisphaerales</taxon>
        <taxon>Lentisphaeraceae</taxon>
        <taxon>Lentisphaera</taxon>
    </lineage>
</organism>
<evidence type="ECO:0000256" key="2">
    <source>
        <dbReference type="ARBA" id="ARBA00022723"/>
    </source>
</evidence>
<reference evidence="7 8" key="1">
    <citation type="journal article" date="2010" name="J. Bacteriol.">
        <title>Genome sequence of Lentisphaera araneosa HTCC2155T, the type species of the order Lentisphaerales in the phylum Lentisphaerae.</title>
        <authorList>
            <person name="Thrash J.C."/>
            <person name="Cho J.C."/>
            <person name="Vergin K.L."/>
            <person name="Morris R.M."/>
            <person name="Giovannoni S.J."/>
        </authorList>
    </citation>
    <scope>NUCLEOTIDE SEQUENCE [LARGE SCALE GENOMIC DNA]</scope>
    <source>
        <strain evidence="7 8">HTCC2155</strain>
    </source>
</reference>
<dbReference type="InterPro" id="IPR024607">
    <property type="entry name" value="Sulfatase_CS"/>
</dbReference>
<keyword evidence="4" id="KW-0106">Calcium</keyword>
<evidence type="ECO:0000313" key="7">
    <source>
        <dbReference type="EMBL" id="EDM25903.1"/>
    </source>
</evidence>
<evidence type="ECO:0000256" key="5">
    <source>
        <dbReference type="SAM" id="SignalP"/>
    </source>
</evidence>
<feature type="chain" id="PRO_5002694691" evidence="5">
    <location>
        <begin position="28"/>
        <end position="526"/>
    </location>
</feature>
<evidence type="ECO:0000256" key="4">
    <source>
        <dbReference type="ARBA" id="ARBA00022837"/>
    </source>
</evidence>
<dbReference type="GO" id="GO:0046872">
    <property type="term" value="F:metal ion binding"/>
    <property type="evidence" value="ECO:0007669"/>
    <property type="project" value="UniProtKB-KW"/>
</dbReference>
<accession>A6DR15</accession>
<comment type="similarity">
    <text evidence="1">Belongs to the sulfatase family.</text>
</comment>
<feature type="domain" description="Sulfatase N-terminal" evidence="6">
    <location>
        <begin position="42"/>
        <end position="415"/>
    </location>
</feature>
<dbReference type="InterPro" id="IPR017850">
    <property type="entry name" value="Alkaline_phosphatase_core_sf"/>
</dbReference>
<name>A6DR15_9BACT</name>
<keyword evidence="8" id="KW-1185">Reference proteome</keyword>
<dbReference type="Proteomes" id="UP000004947">
    <property type="component" value="Unassembled WGS sequence"/>
</dbReference>
<dbReference type="SUPFAM" id="SSF53649">
    <property type="entry name" value="Alkaline phosphatase-like"/>
    <property type="match status" value="1"/>
</dbReference>
<evidence type="ECO:0000256" key="1">
    <source>
        <dbReference type="ARBA" id="ARBA00008779"/>
    </source>
</evidence>
<proteinExistence type="inferred from homology"/>
<dbReference type="OrthoDB" id="9803751at2"/>
<gene>
    <name evidence="7" type="ORF">LNTAR_07669</name>
</gene>
<evidence type="ECO:0000259" key="6">
    <source>
        <dbReference type="Pfam" id="PF00884"/>
    </source>
</evidence>
<dbReference type="InterPro" id="IPR050738">
    <property type="entry name" value="Sulfatase"/>
</dbReference>